<reference evidence="9 10" key="1">
    <citation type="journal article" date="2021" name="Sci. Rep.">
        <title>The distribution of antibiotic resistance genes in chicken gut microbiota commensals.</title>
        <authorList>
            <person name="Juricova H."/>
            <person name="Matiasovicova J."/>
            <person name="Kubasova T."/>
            <person name="Cejkova D."/>
            <person name="Rychlik I."/>
        </authorList>
    </citation>
    <scope>NUCLEOTIDE SEQUENCE [LARGE SCALE GENOMIC DNA]</scope>
    <source>
        <strain evidence="9 10">An829</strain>
    </source>
</reference>
<evidence type="ECO:0000259" key="8">
    <source>
        <dbReference type="Pfam" id="PF13603"/>
    </source>
</evidence>
<dbReference type="PANTHER" id="PTHR43740">
    <property type="entry name" value="LEUCYL-TRNA SYNTHETASE"/>
    <property type="match status" value="1"/>
</dbReference>
<evidence type="ECO:0000256" key="6">
    <source>
        <dbReference type="ARBA" id="ARBA00022917"/>
    </source>
</evidence>
<dbReference type="SUPFAM" id="SSF50677">
    <property type="entry name" value="ValRS/IleRS/LeuRS editing domain"/>
    <property type="match status" value="1"/>
</dbReference>
<dbReference type="InterPro" id="IPR025709">
    <property type="entry name" value="Leu_tRNA-synth_edit"/>
</dbReference>
<dbReference type="PANTHER" id="PTHR43740:SF2">
    <property type="entry name" value="LEUCINE--TRNA LIGASE, MITOCHONDRIAL"/>
    <property type="match status" value="1"/>
</dbReference>
<evidence type="ECO:0000256" key="5">
    <source>
        <dbReference type="ARBA" id="ARBA00022840"/>
    </source>
</evidence>
<dbReference type="Pfam" id="PF13603">
    <property type="entry name" value="tRNA-synt_1_2"/>
    <property type="match status" value="1"/>
</dbReference>
<gene>
    <name evidence="9" type="ORF">H6A60_13155</name>
</gene>
<feature type="non-terminal residue" evidence="9">
    <location>
        <position position="85"/>
    </location>
</feature>
<keyword evidence="5" id="KW-0067">ATP-binding</keyword>
<comment type="similarity">
    <text evidence="1">Belongs to the class-I aminoacyl-tRNA synthetase family.</text>
</comment>
<dbReference type="EC" id="6.1.1.4" evidence="2"/>
<name>A0ABS2DVU4_9BURK</name>
<keyword evidence="10" id="KW-1185">Reference proteome</keyword>
<dbReference type="EMBL" id="JACJJC010000470">
    <property type="protein sequence ID" value="MBM6705412.1"/>
    <property type="molecule type" value="Genomic_DNA"/>
</dbReference>
<evidence type="ECO:0000256" key="4">
    <source>
        <dbReference type="ARBA" id="ARBA00022741"/>
    </source>
</evidence>
<sequence>VSERGGYPVEKKSMRQWFMRITVYADRLLSGLEGLEWSSHIKEIQKNWIGKSEGSEIEFSIKNHNEKIKIFTTRADTIFGAFAVI</sequence>
<proteinExistence type="inferred from homology"/>
<evidence type="ECO:0000256" key="3">
    <source>
        <dbReference type="ARBA" id="ARBA00022598"/>
    </source>
</evidence>
<evidence type="ECO:0000256" key="7">
    <source>
        <dbReference type="ARBA" id="ARBA00023146"/>
    </source>
</evidence>
<organism evidence="9 10">
    <name type="scientific">Sutterella massiliensis</name>
    <dbReference type="NCBI Taxonomy" id="1816689"/>
    <lineage>
        <taxon>Bacteria</taxon>
        <taxon>Pseudomonadati</taxon>
        <taxon>Pseudomonadota</taxon>
        <taxon>Betaproteobacteria</taxon>
        <taxon>Burkholderiales</taxon>
        <taxon>Sutterellaceae</taxon>
        <taxon>Sutterella</taxon>
    </lineage>
</organism>
<keyword evidence="6" id="KW-0648">Protein biosynthesis</keyword>
<dbReference type="InterPro" id="IPR009008">
    <property type="entry name" value="Val/Leu/Ile-tRNA-synth_edit"/>
</dbReference>
<feature type="domain" description="Leucyl-tRNA synthetase editing" evidence="8">
    <location>
        <begin position="46"/>
        <end position="81"/>
    </location>
</feature>
<keyword evidence="7" id="KW-0030">Aminoacyl-tRNA synthetase</keyword>
<keyword evidence="4" id="KW-0547">Nucleotide-binding</keyword>
<protein>
    <recommendedName>
        <fullName evidence="2">leucine--tRNA ligase</fullName>
        <ecNumber evidence="2">6.1.1.4</ecNumber>
    </recommendedName>
</protein>
<dbReference type="Proteomes" id="UP000715095">
    <property type="component" value="Unassembled WGS sequence"/>
</dbReference>
<feature type="non-terminal residue" evidence="9">
    <location>
        <position position="1"/>
    </location>
</feature>
<dbReference type="Gene3D" id="3.40.50.620">
    <property type="entry name" value="HUPs"/>
    <property type="match status" value="1"/>
</dbReference>
<evidence type="ECO:0000256" key="2">
    <source>
        <dbReference type="ARBA" id="ARBA00013164"/>
    </source>
</evidence>
<dbReference type="InterPro" id="IPR002302">
    <property type="entry name" value="Leu-tRNA-ligase"/>
</dbReference>
<evidence type="ECO:0000313" key="10">
    <source>
        <dbReference type="Proteomes" id="UP000715095"/>
    </source>
</evidence>
<comment type="caution">
    <text evidence="9">The sequence shown here is derived from an EMBL/GenBank/DDBJ whole genome shotgun (WGS) entry which is preliminary data.</text>
</comment>
<dbReference type="GO" id="GO:0016874">
    <property type="term" value="F:ligase activity"/>
    <property type="evidence" value="ECO:0007669"/>
    <property type="project" value="UniProtKB-KW"/>
</dbReference>
<keyword evidence="3 9" id="KW-0436">Ligase</keyword>
<dbReference type="PRINTS" id="PR00985">
    <property type="entry name" value="TRNASYNTHLEU"/>
</dbReference>
<evidence type="ECO:0000256" key="1">
    <source>
        <dbReference type="ARBA" id="ARBA00005594"/>
    </source>
</evidence>
<dbReference type="SUPFAM" id="SSF52374">
    <property type="entry name" value="Nucleotidylyl transferase"/>
    <property type="match status" value="1"/>
</dbReference>
<evidence type="ECO:0000313" key="9">
    <source>
        <dbReference type="EMBL" id="MBM6705412.1"/>
    </source>
</evidence>
<accession>A0ABS2DVU4</accession>
<dbReference type="InterPro" id="IPR014729">
    <property type="entry name" value="Rossmann-like_a/b/a_fold"/>
</dbReference>